<dbReference type="Pfam" id="PF00111">
    <property type="entry name" value="Fer2"/>
    <property type="match status" value="1"/>
</dbReference>
<dbReference type="PRINTS" id="PR00355">
    <property type="entry name" value="ADRENODOXIN"/>
</dbReference>
<dbReference type="InterPro" id="IPR001055">
    <property type="entry name" value="Adrenodoxin-like"/>
</dbReference>
<evidence type="ECO:0000259" key="7">
    <source>
        <dbReference type="PROSITE" id="PS51085"/>
    </source>
</evidence>
<dbReference type="GO" id="GO:0140647">
    <property type="term" value="P:P450-containing electron transport chain"/>
    <property type="evidence" value="ECO:0007669"/>
    <property type="project" value="InterPro"/>
</dbReference>
<dbReference type="PANTHER" id="PTHR23426:SF65">
    <property type="entry name" value="FERREDOXIN-2, MITOCHONDRIAL"/>
    <property type="match status" value="1"/>
</dbReference>
<protein>
    <submittedName>
        <fullName evidence="8">2Fe-2S ferredoxin</fullName>
    </submittedName>
</protein>
<keyword evidence="5" id="KW-0411">Iron-sulfur</keyword>
<dbReference type="InterPro" id="IPR001041">
    <property type="entry name" value="2Fe-2S_ferredoxin-type"/>
</dbReference>
<comment type="caution">
    <text evidence="8">The sequence shown here is derived from an EMBL/GenBank/DDBJ whole genome shotgun (WGS) entry which is preliminary data.</text>
</comment>
<dbReference type="PROSITE" id="PS51085">
    <property type="entry name" value="2FE2S_FER_2"/>
    <property type="match status" value="1"/>
</dbReference>
<dbReference type="GO" id="GO:0051537">
    <property type="term" value="F:2 iron, 2 sulfur cluster binding"/>
    <property type="evidence" value="ECO:0007669"/>
    <property type="project" value="UniProtKB-KW"/>
</dbReference>
<dbReference type="EMBL" id="QYUM01000003">
    <property type="protein sequence ID" value="RJF91252.1"/>
    <property type="molecule type" value="Genomic_DNA"/>
</dbReference>
<dbReference type="CDD" id="cd00207">
    <property type="entry name" value="fer2"/>
    <property type="match status" value="1"/>
</dbReference>
<keyword evidence="3" id="KW-0479">Metal-binding</keyword>
<dbReference type="SUPFAM" id="SSF54292">
    <property type="entry name" value="2Fe-2S ferredoxin-like"/>
    <property type="match status" value="1"/>
</dbReference>
<dbReference type="RefSeq" id="WP_119763179.1">
    <property type="nucleotide sequence ID" value="NZ_QYUM01000003.1"/>
</dbReference>
<comment type="similarity">
    <text evidence="1">Belongs to the adrenodoxin/putidaredoxin family.</text>
</comment>
<evidence type="ECO:0000256" key="5">
    <source>
        <dbReference type="ARBA" id="ARBA00023014"/>
    </source>
</evidence>
<dbReference type="PROSITE" id="PS00814">
    <property type="entry name" value="ADX"/>
    <property type="match status" value="1"/>
</dbReference>
<organism evidence="8 9">
    <name type="scientific">Sphingomonas cavernae</name>
    <dbReference type="NCBI Taxonomy" id="2320861"/>
    <lineage>
        <taxon>Bacteria</taxon>
        <taxon>Pseudomonadati</taxon>
        <taxon>Pseudomonadota</taxon>
        <taxon>Alphaproteobacteria</taxon>
        <taxon>Sphingomonadales</taxon>
        <taxon>Sphingomonadaceae</taxon>
        <taxon>Sphingomonas</taxon>
    </lineage>
</organism>
<dbReference type="InterPro" id="IPR036010">
    <property type="entry name" value="2Fe-2S_ferredoxin-like_sf"/>
</dbReference>
<dbReference type="GO" id="GO:0009055">
    <property type="term" value="F:electron transfer activity"/>
    <property type="evidence" value="ECO:0007669"/>
    <property type="project" value="TreeGrafter"/>
</dbReference>
<reference evidence="8 9" key="1">
    <citation type="submission" date="2018-09" db="EMBL/GenBank/DDBJ databases">
        <authorList>
            <person name="Zhu H."/>
        </authorList>
    </citation>
    <scope>NUCLEOTIDE SEQUENCE [LARGE SCALE GENOMIC DNA]</scope>
    <source>
        <strain evidence="8 9">K2R01-6</strain>
    </source>
</reference>
<evidence type="ECO:0000256" key="2">
    <source>
        <dbReference type="ARBA" id="ARBA00022714"/>
    </source>
</evidence>
<dbReference type="AlphaFoldDB" id="A0A418WMN0"/>
<proteinExistence type="inferred from homology"/>
<evidence type="ECO:0000313" key="9">
    <source>
        <dbReference type="Proteomes" id="UP000286100"/>
    </source>
</evidence>
<evidence type="ECO:0000256" key="1">
    <source>
        <dbReference type="ARBA" id="ARBA00010914"/>
    </source>
</evidence>
<evidence type="ECO:0000256" key="4">
    <source>
        <dbReference type="ARBA" id="ARBA00023004"/>
    </source>
</evidence>
<sequence>MVKVTFVEPNGTERHVSNAEEGQSLMEVGKANGIDGILADCGGACSCATCHVFVDPQWWERVGPPDEVEFAMLDMVADVAQDMSRLSCQVKINAQLDGLRVTVAPASDF</sequence>
<dbReference type="GO" id="GO:0046872">
    <property type="term" value="F:metal ion binding"/>
    <property type="evidence" value="ECO:0007669"/>
    <property type="project" value="UniProtKB-KW"/>
</dbReference>
<evidence type="ECO:0000313" key="8">
    <source>
        <dbReference type="EMBL" id="RJF91252.1"/>
    </source>
</evidence>
<accession>A0A418WMN0</accession>
<dbReference type="InterPro" id="IPR012675">
    <property type="entry name" value="Beta-grasp_dom_sf"/>
</dbReference>
<feature type="domain" description="2Fe-2S ferredoxin-type" evidence="7">
    <location>
        <begin position="2"/>
        <end position="107"/>
    </location>
</feature>
<evidence type="ECO:0000256" key="6">
    <source>
        <dbReference type="ARBA" id="ARBA00034078"/>
    </source>
</evidence>
<dbReference type="InterPro" id="IPR018298">
    <property type="entry name" value="Adrenodoxin_Fe-S_BS"/>
</dbReference>
<comment type="cofactor">
    <cofactor evidence="6">
        <name>[2Fe-2S] cluster</name>
        <dbReference type="ChEBI" id="CHEBI:190135"/>
    </cofactor>
</comment>
<gene>
    <name evidence="8" type="ORF">D3876_14170</name>
</gene>
<keyword evidence="9" id="KW-1185">Reference proteome</keyword>
<dbReference type="Gene3D" id="3.10.20.30">
    <property type="match status" value="1"/>
</dbReference>
<dbReference type="OrthoDB" id="9799640at2"/>
<keyword evidence="2" id="KW-0001">2Fe-2S</keyword>
<dbReference type="Proteomes" id="UP000286100">
    <property type="component" value="Unassembled WGS sequence"/>
</dbReference>
<dbReference type="PANTHER" id="PTHR23426">
    <property type="entry name" value="FERREDOXIN/ADRENODOXIN"/>
    <property type="match status" value="1"/>
</dbReference>
<keyword evidence="4" id="KW-0408">Iron</keyword>
<name>A0A418WMN0_9SPHN</name>
<evidence type="ECO:0000256" key="3">
    <source>
        <dbReference type="ARBA" id="ARBA00022723"/>
    </source>
</evidence>